<feature type="compositionally biased region" description="Acidic residues" evidence="1">
    <location>
        <begin position="280"/>
        <end position="295"/>
    </location>
</feature>
<evidence type="ECO:0000313" key="4">
    <source>
        <dbReference type="Proteomes" id="UP001515480"/>
    </source>
</evidence>
<dbReference type="Gene3D" id="1.10.510.10">
    <property type="entry name" value="Transferase(Phosphotransferase) domain 1"/>
    <property type="match status" value="1"/>
</dbReference>
<dbReference type="SMART" id="SM00219">
    <property type="entry name" value="TyrKc"/>
    <property type="match status" value="1"/>
</dbReference>
<evidence type="ECO:0000256" key="1">
    <source>
        <dbReference type="SAM" id="MobiDB-lite"/>
    </source>
</evidence>
<dbReference type="InterPro" id="IPR000719">
    <property type="entry name" value="Prot_kinase_dom"/>
</dbReference>
<name>A0AB34JRR0_PRYPA</name>
<feature type="domain" description="Protein kinase" evidence="2">
    <location>
        <begin position="8"/>
        <end position="253"/>
    </location>
</feature>
<proteinExistence type="predicted"/>
<dbReference type="InterPro" id="IPR052751">
    <property type="entry name" value="Plant_MAPKKK"/>
</dbReference>
<dbReference type="SUPFAM" id="SSF56112">
    <property type="entry name" value="Protein kinase-like (PK-like)"/>
    <property type="match status" value="1"/>
</dbReference>
<dbReference type="PANTHER" id="PTHR48011:SF4">
    <property type="entry name" value="MITOGEN-ACTIVATED PROTEIN KINASE KINASE KINASE 19"/>
    <property type="match status" value="1"/>
</dbReference>
<gene>
    <name evidence="3" type="ORF">AB1Y20_018351</name>
</gene>
<dbReference type="AlphaFoldDB" id="A0AB34JRR0"/>
<dbReference type="InterPro" id="IPR011009">
    <property type="entry name" value="Kinase-like_dom_sf"/>
</dbReference>
<feature type="region of interest" description="Disordered" evidence="1">
    <location>
        <begin position="273"/>
        <end position="296"/>
    </location>
</feature>
<comment type="caution">
    <text evidence="3">The sequence shown here is derived from an EMBL/GenBank/DDBJ whole genome shotgun (WGS) entry which is preliminary data.</text>
</comment>
<reference evidence="3 4" key="1">
    <citation type="journal article" date="2024" name="Science">
        <title>Giant polyketide synthase enzymes in the biosynthesis of giant marine polyether toxins.</title>
        <authorList>
            <person name="Fallon T.R."/>
            <person name="Shende V.V."/>
            <person name="Wierzbicki I.H."/>
            <person name="Pendleton A.L."/>
            <person name="Watervoot N.F."/>
            <person name="Auber R.P."/>
            <person name="Gonzalez D.J."/>
            <person name="Wisecaver J.H."/>
            <person name="Moore B.S."/>
        </authorList>
    </citation>
    <scope>NUCLEOTIDE SEQUENCE [LARGE SCALE GENOMIC DNA]</scope>
    <source>
        <strain evidence="3 4">12B1</strain>
    </source>
</reference>
<evidence type="ECO:0000313" key="3">
    <source>
        <dbReference type="EMBL" id="KAL1523411.1"/>
    </source>
</evidence>
<dbReference type="InterPro" id="IPR020635">
    <property type="entry name" value="Tyr_kinase_cat_dom"/>
</dbReference>
<dbReference type="PANTHER" id="PTHR48011">
    <property type="entry name" value="CCR4-NOT TRANSCRIPTIONAL COMPLEX SUBUNIT CAF120-RELATED"/>
    <property type="match status" value="1"/>
</dbReference>
<dbReference type="GO" id="GO:0005524">
    <property type="term" value="F:ATP binding"/>
    <property type="evidence" value="ECO:0007669"/>
    <property type="project" value="InterPro"/>
</dbReference>
<organism evidence="3 4">
    <name type="scientific">Prymnesium parvum</name>
    <name type="common">Toxic golden alga</name>
    <dbReference type="NCBI Taxonomy" id="97485"/>
    <lineage>
        <taxon>Eukaryota</taxon>
        <taxon>Haptista</taxon>
        <taxon>Haptophyta</taxon>
        <taxon>Prymnesiophyceae</taxon>
        <taxon>Prymnesiales</taxon>
        <taxon>Prymnesiaceae</taxon>
        <taxon>Prymnesium</taxon>
    </lineage>
</organism>
<dbReference type="EMBL" id="JBGBPQ010000006">
    <property type="protein sequence ID" value="KAL1523411.1"/>
    <property type="molecule type" value="Genomic_DNA"/>
</dbReference>
<keyword evidence="4" id="KW-1185">Reference proteome</keyword>
<dbReference type="Pfam" id="PF00069">
    <property type="entry name" value="Pkinase"/>
    <property type="match status" value="1"/>
</dbReference>
<sequence length="329" mass="33218">MLPPTPWGTPVALLGRGGLAEVYLLPGPPPTAVKLMRKPHLAFLRAAPSVAHELAALRAAAAGCPASVVRLLAAAHDGKAVYLRLSASLPSTPLDALLAANPRGVPPAAAARLAAGLAGGLAHLHAAAVAHRDVAPPNVSVSGGQAVLLDLGCAKLLGEGGSSGTWCGRVAYMAPERRARRPHGVAADCWSLGVVAVEALTGEASGGEEEEAAAVRRVAAAAGEAAADLVARLLRADATARMSAAEAAAHEWCGGGEAAALARLADALQLRGESGGEAEAGGEEDEEAAWEAAEQEEVRRRAEAAWPKLREACEAIFVGAIGPALEDVL</sequence>
<accession>A0AB34JRR0</accession>
<dbReference type="PROSITE" id="PS50011">
    <property type="entry name" value="PROTEIN_KINASE_DOM"/>
    <property type="match status" value="1"/>
</dbReference>
<dbReference type="GO" id="GO:0007165">
    <property type="term" value="P:signal transduction"/>
    <property type="evidence" value="ECO:0007669"/>
    <property type="project" value="TreeGrafter"/>
</dbReference>
<protein>
    <recommendedName>
        <fullName evidence="2">Protein kinase domain-containing protein</fullName>
    </recommendedName>
</protein>
<evidence type="ECO:0000259" key="2">
    <source>
        <dbReference type="PROSITE" id="PS50011"/>
    </source>
</evidence>
<dbReference type="Proteomes" id="UP001515480">
    <property type="component" value="Unassembled WGS sequence"/>
</dbReference>
<dbReference type="GO" id="GO:0004713">
    <property type="term" value="F:protein tyrosine kinase activity"/>
    <property type="evidence" value="ECO:0007669"/>
    <property type="project" value="InterPro"/>
</dbReference>